<evidence type="ECO:0000313" key="2">
    <source>
        <dbReference type="EMBL" id="CAD9151058.1"/>
    </source>
</evidence>
<feature type="compositionally biased region" description="Low complexity" evidence="1">
    <location>
        <begin position="317"/>
        <end position="337"/>
    </location>
</feature>
<reference evidence="2" key="1">
    <citation type="submission" date="2021-01" db="EMBL/GenBank/DDBJ databases">
        <authorList>
            <person name="Corre E."/>
            <person name="Pelletier E."/>
            <person name="Niang G."/>
            <person name="Scheremetjew M."/>
            <person name="Finn R."/>
            <person name="Kale V."/>
            <person name="Holt S."/>
            <person name="Cochrane G."/>
            <person name="Meng A."/>
            <person name="Brown T."/>
            <person name="Cohen L."/>
        </authorList>
    </citation>
    <scope>NUCLEOTIDE SEQUENCE</scope>
    <source>
        <strain evidence="2">CCAP 1951/1</strain>
    </source>
</reference>
<protein>
    <submittedName>
        <fullName evidence="2">Uncharacterized protein</fullName>
    </submittedName>
</protein>
<name>A0A7S1QXM0_NEODS</name>
<feature type="region of interest" description="Disordered" evidence="1">
    <location>
        <begin position="316"/>
        <end position="346"/>
    </location>
</feature>
<accession>A0A7S1QXM0</accession>
<gene>
    <name evidence="2" type="ORF">NDES1114_LOCUS32854</name>
</gene>
<dbReference type="AlphaFoldDB" id="A0A7S1QXM0"/>
<proteinExistence type="predicted"/>
<dbReference type="EMBL" id="HBGF01049150">
    <property type="protein sequence ID" value="CAD9151058.1"/>
    <property type="molecule type" value="Transcribed_RNA"/>
</dbReference>
<evidence type="ECO:0000256" key="1">
    <source>
        <dbReference type="SAM" id="MobiDB-lite"/>
    </source>
</evidence>
<sequence>MPQPKVVGDAAHSLVADLFTGPHASVIREAANLAISDRTKNSYRLAVLHVGGVSLKSFLAFVAAELRKPVRPDEVLQPGRGRNRVYRYATSTMRGIKSACSHMSFVTKIPWSSTESALAEQVLAGYEASNRSPTKRAALTVTMFAQYIAYVREHRLYDLEAGAEVMWACGLRPQDMHALCIDMCVLDDDGRVCRVYQKIKAPLHLAVRQGLLQLREISTERARRFLQARHDVWMQKGFDCFEPFFPGFTTAAVSEVFAILGRRHGWPQDVMFDGIHKKLVSPRLSHKQADHSKMFGERCVAAATLAHSFASRRVGNRSAPASLAPPSSSRRSASAKRAFQHDSMPKPDSRVITLSCVGLPRFLPHPATAGLKVSLQAHANGTTERNRG</sequence>
<organism evidence="2">
    <name type="scientific">Neobodo designis</name>
    <name type="common">Flagellated protozoan</name>
    <name type="synonym">Bodo designis</name>
    <dbReference type="NCBI Taxonomy" id="312471"/>
    <lineage>
        <taxon>Eukaryota</taxon>
        <taxon>Discoba</taxon>
        <taxon>Euglenozoa</taxon>
        <taxon>Kinetoplastea</taxon>
        <taxon>Metakinetoplastina</taxon>
        <taxon>Neobodonida</taxon>
        <taxon>Neobodo</taxon>
    </lineage>
</organism>